<comment type="caution">
    <text evidence="1">The sequence shown here is derived from an EMBL/GenBank/DDBJ whole genome shotgun (WGS) entry which is preliminary data.</text>
</comment>
<dbReference type="EMBL" id="CAAALY010099466">
    <property type="protein sequence ID" value="VEL28998.1"/>
    <property type="molecule type" value="Genomic_DNA"/>
</dbReference>
<keyword evidence="2" id="KW-1185">Reference proteome</keyword>
<dbReference type="AlphaFoldDB" id="A0A3S5AUT0"/>
<accession>A0A3S5AUT0</accession>
<sequence length="139" mass="15172">MCSDGDTGAEGDGWRDNGGDMVAFITEIGEAIGFHNLRAYSIRDLETAGAKSVGQMETEQSLSLASLSLSLSLYSPTSHTQSFSTDIEGFSHCFDLATFRPYAYFIVNQPNLIQRLLVLRSFGIEDENGYKSVEGNLIS</sequence>
<evidence type="ECO:0000313" key="2">
    <source>
        <dbReference type="Proteomes" id="UP000784294"/>
    </source>
</evidence>
<name>A0A3S5AUT0_9PLAT</name>
<gene>
    <name evidence="1" type="ORF">PXEA_LOCUS22438</name>
</gene>
<organism evidence="1 2">
    <name type="scientific">Protopolystoma xenopodis</name>
    <dbReference type="NCBI Taxonomy" id="117903"/>
    <lineage>
        <taxon>Eukaryota</taxon>
        <taxon>Metazoa</taxon>
        <taxon>Spiralia</taxon>
        <taxon>Lophotrochozoa</taxon>
        <taxon>Platyhelminthes</taxon>
        <taxon>Monogenea</taxon>
        <taxon>Polyopisthocotylea</taxon>
        <taxon>Polystomatidea</taxon>
        <taxon>Polystomatidae</taxon>
        <taxon>Protopolystoma</taxon>
    </lineage>
</organism>
<evidence type="ECO:0000313" key="1">
    <source>
        <dbReference type="EMBL" id="VEL28998.1"/>
    </source>
</evidence>
<protein>
    <submittedName>
        <fullName evidence="1">Uncharacterized protein</fullName>
    </submittedName>
</protein>
<dbReference type="Proteomes" id="UP000784294">
    <property type="component" value="Unassembled WGS sequence"/>
</dbReference>
<reference evidence="1" key="1">
    <citation type="submission" date="2018-11" db="EMBL/GenBank/DDBJ databases">
        <authorList>
            <consortium name="Pathogen Informatics"/>
        </authorList>
    </citation>
    <scope>NUCLEOTIDE SEQUENCE</scope>
</reference>
<proteinExistence type="predicted"/>